<dbReference type="Proteomes" id="UP000004816">
    <property type="component" value="Unassembled WGS sequence"/>
</dbReference>
<evidence type="ECO:0008006" key="4">
    <source>
        <dbReference type="Google" id="ProtNLM"/>
    </source>
</evidence>
<sequence length="190" mass="20287">MRIRGALILALLLGLADMPQAVAVPQFPDLDGYAAADVKDYETYHTYGVNGVQFVTQDGVRCRMPTYSRGPAYWAKCWGPLPGVSHGENAVIAPDTSTGSDGQRSFGTALKKTDLAGFETANQLEGPGHFVQRPIDPDSYHLLAPGRKLEVGSAEFGATCAVGEAGMVACVAHWSGDYGFVLSREGSWTF</sequence>
<evidence type="ECO:0000313" key="2">
    <source>
        <dbReference type="EMBL" id="EFV14999.1"/>
    </source>
</evidence>
<feature type="chain" id="PRO_5003202517" description="Secreted protein" evidence="1">
    <location>
        <begin position="24"/>
        <end position="190"/>
    </location>
</feature>
<dbReference type="HOGENOM" id="CLU_1427092_0_0_11"/>
<evidence type="ECO:0000256" key="1">
    <source>
        <dbReference type="SAM" id="SignalP"/>
    </source>
</evidence>
<proteinExistence type="predicted"/>
<name>E5XL17_SEGRC</name>
<feature type="signal peptide" evidence="1">
    <location>
        <begin position="1"/>
        <end position="23"/>
    </location>
</feature>
<organism evidence="2 3">
    <name type="scientific">Segniliparus rugosus (strain ATCC BAA-974 / DSM 45345 / CCUG 50838 / CIP 108380 / JCM 13579 / CDC 945)</name>
    <dbReference type="NCBI Taxonomy" id="679197"/>
    <lineage>
        <taxon>Bacteria</taxon>
        <taxon>Bacillati</taxon>
        <taxon>Actinomycetota</taxon>
        <taxon>Actinomycetes</taxon>
        <taxon>Mycobacteriales</taxon>
        <taxon>Segniliparaceae</taxon>
        <taxon>Segniliparus</taxon>
    </lineage>
</organism>
<dbReference type="eggNOG" id="ENOG5031UZK">
    <property type="taxonomic scope" value="Bacteria"/>
</dbReference>
<keyword evidence="1" id="KW-0732">Signal</keyword>
<accession>E5XL17</accession>
<dbReference type="RefSeq" id="WP_007466935.1">
    <property type="nucleotide sequence ID" value="NZ_KI391954.1"/>
</dbReference>
<dbReference type="EMBL" id="ACZI02000003">
    <property type="protein sequence ID" value="EFV14999.1"/>
    <property type="molecule type" value="Genomic_DNA"/>
</dbReference>
<evidence type="ECO:0000313" key="3">
    <source>
        <dbReference type="Proteomes" id="UP000004816"/>
    </source>
</evidence>
<dbReference type="AlphaFoldDB" id="E5XL17"/>
<protein>
    <recommendedName>
        <fullName evidence="4">Secreted protein</fullName>
    </recommendedName>
</protein>
<comment type="caution">
    <text evidence="2">The sequence shown here is derived from an EMBL/GenBank/DDBJ whole genome shotgun (WGS) entry which is preliminary data.</text>
</comment>
<gene>
    <name evidence="2" type="ORF">HMPREF9336_00186</name>
</gene>
<reference evidence="2 3" key="1">
    <citation type="journal article" date="2011" name="Stand. Genomic Sci.">
        <title>High quality draft genome sequence of Segniliparus rugosus CDC 945(T)= (ATCC BAA-974(T)).</title>
        <authorList>
            <person name="Earl A.M."/>
            <person name="Desjardins C.A."/>
            <person name="Fitzgerald M.G."/>
            <person name="Arachchi H.M."/>
            <person name="Zeng Q."/>
            <person name="Mehta T."/>
            <person name="Griggs A."/>
            <person name="Birren B.W."/>
            <person name="Toney N.C."/>
            <person name="Carr J."/>
            <person name="Posey J."/>
            <person name="Butler W.R."/>
        </authorList>
    </citation>
    <scope>NUCLEOTIDE SEQUENCE [LARGE SCALE GENOMIC DNA]</scope>
    <source>
        <strain evidence="3">ATCC BAA-974 / DSM 45345 / CCUG 50838 / CIP 108380 / JCM 13579 / CDC 945</strain>
    </source>
</reference>
<dbReference type="OrthoDB" id="4721289at2"/>
<keyword evidence="3" id="KW-1185">Reference proteome</keyword>